<dbReference type="EMBL" id="WIXE01000070">
    <property type="protein sequence ID" value="KAK5986907.1"/>
    <property type="molecule type" value="Genomic_DNA"/>
</dbReference>
<gene>
    <name evidence="2" type="ORF">GCK32_010892</name>
</gene>
<dbReference type="Proteomes" id="UP001331761">
    <property type="component" value="Unassembled WGS sequence"/>
</dbReference>
<keyword evidence="3" id="KW-1185">Reference proteome</keyword>
<accession>A0AAN8G451</accession>
<feature type="non-terminal residue" evidence="2">
    <location>
        <position position="1"/>
    </location>
</feature>
<dbReference type="AlphaFoldDB" id="A0AAN8G451"/>
<sequence length="71" mass="7710">KFPYALQRINAYRAAVANGLMSTPEGVMPGCTTMFALVLVTGKPEGKRCDRHGVGHLDEPNKHERNGTEGL</sequence>
<organism evidence="2 3">
    <name type="scientific">Trichostrongylus colubriformis</name>
    <name type="common">Black scour worm</name>
    <dbReference type="NCBI Taxonomy" id="6319"/>
    <lineage>
        <taxon>Eukaryota</taxon>
        <taxon>Metazoa</taxon>
        <taxon>Ecdysozoa</taxon>
        <taxon>Nematoda</taxon>
        <taxon>Chromadorea</taxon>
        <taxon>Rhabditida</taxon>
        <taxon>Rhabditina</taxon>
        <taxon>Rhabditomorpha</taxon>
        <taxon>Strongyloidea</taxon>
        <taxon>Trichostrongylidae</taxon>
        <taxon>Trichostrongylus</taxon>
    </lineage>
</organism>
<protein>
    <submittedName>
        <fullName evidence="2">Uncharacterized protein</fullName>
    </submittedName>
</protein>
<evidence type="ECO:0000256" key="1">
    <source>
        <dbReference type="SAM" id="MobiDB-lite"/>
    </source>
</evidence>
<name>A0AAN8G451_TRICO</name>
<comment type="caution">
    <text evidence="2">The sequence shown here is derived from an EMBL/GenBank/DDBJ whole genome shotgun (WGS) entry which is preliminary data.</text>
</comment>
<reference evidence="2 3" key="1">
    <citation type="submission" date="2019-10" db="EMBL/GenBank/DDBJ databases">
        <title>Assembly and Annotation for the nematode Trichostrongylus colubriformis.</title>
        <authorList>
            <person name="Martin J."/>
        </authorList>
    </citation>
    <scope>NUCLEOTIDE SEQUENCE [LARGE SCALE GENOMIC DNA]</scope>
    <source>
        <strain evidence="2">G859</strain>
        <tissue evidence="2">Whole worm</tissue>
    </source>
</reference>
<evidence type="ECO:0000313" key="3">
    <source>
        <dbReference type="Proteomes" id="UP001331761"/>
    </source>
</evidence>
<proteinExistence type="predicted"/>
<evidence type="ECO:0000313" key="2">
    <source>
        <dbReference type="EMBL" id="KAK5986907.1"/>
    </source>
</evidence>
<feature type="region of interest" description="Disordered" evidence="1">
    <location>
        <begin position="49"/>
        <end position="71"/>
    </location>
</feature>